<dbReference type="InterPro" id="IPR032675">
    <property type="entry name" value="LRR_dom_sf"/>
</dbReference>
<dbReference type="AlphaFoldDB" id="A0A9P6T070"/>
<accession>A0A9P6T070</accession>
<proteinExistence type="predicted"/>
<protein>
    <recommendedName>
        <fullName evidence="3">F-box domain-containing protein</fullName>
    </recommendedName>
</protein>
<organism evidence="1 2">
    <name type="scientific">Entomortierella chlamydospora</name>
    <dbReference type="NCBI Taxonomy" id="101097"/>
    <lineage>
        <taxon>Eukaryota</taxon>
        <taxon>Fungi</taxon>
        <taxon>Fungi incertae sedis</taxon>
        <taxon>Mucoromycota</taxon>
        <taxon>Mortierellomycotina</taxon>
        <taxon>Mortierellomycetes</taxon>
        <taxon>Mortierellales</taxon>
        <taxon>Mortierellaceae</taxon>
        <taxon>Entomortierella</taxon>
    </lineage>
</organism>
<evidence type="ECO:0000313" key="2">
    <source>
        <dbReference type="Proteomes" id="UP000703661"/>
    </source>
</evidence>
<sequence>MPAHSIFDIPHIKDGITRFLSISDLAHCVLASKEWSSLFMPVLWRTINFNGSIINTKKRLPVLECHPEFIQSLIDFDNKLLSRIDLSYQFPNLRSLDYSSTQFHSMKDCRVSDFLAASPRLEFIGLQLCISKRVDLERLINLLSSHNSLRRASFGLRCAWDPALLPQLLQVCGRFDSLKLHLEEVRGSEKAAKKELRACDEIDAALENMQPMQVRDLSIRLTMLKRRPNMLSSLLKKCTLLERLELIELRDIERLQQVLAVFQNTDFHHLKHLNLSDGTFQHGKADIAMDLIRALGTRSRDYDGGSTDCGRGLESFETYSPFAFGRKCARALVEYHSKTLVALDQSRQQSRDLQLFLDIVCSLPKLRSLRVGIWLGFGLGYFGRCISSEDSTLQSPWLCTGLATLDLDLGFPPGAQREDSSAWDDSQLDRRLVYLFEQIGRLINLREMSLKFGINLLELRRGYLSRLSGLKQLRGLDIRGSSCFHLGEMEAVWVDENWSRLVHLLLPSQILSDVNIPIENGLEDFKATMQARRPWIWIE</sequence>
<dbReference type="Gene3D" id="3.80.10.10">
    <property type="entry name" value="Ribonuclease Inhibitor"/>
    <property type="match status" value="1"/>
</dbReference>
<dbReference type="EMBL" id="JAAAID010000681">
    <property type="protein sequence ID" value="KAG0014880.1"/>
    <property type="molecule type" value="Genomic_DNA"/>
</dbReference>
<name>A0A9P6T070_9FUNG</name>
<evidence type="ECO:0008006" key="3">
    <source>
        <dbReference type="Google" id="ProtNLM"/>
    </source>
</evidence>
<dbReference type="OrthoDB" id="2448738at2759"/>
<gene>
    <name evidence="1" type="ORF">BGZ80_010175</name>
</gene>
<comment type="caution">
    <text evidence="1">The sequence shown here is derived from an EMBL/GenBank/DDBJ whole genome shotgun (WGS) entry which is preliminary data.</text>
</comment>
<reference evidence="1" key="1">
    <citation type="journal article" date="2020" name="Fungal Divers.">
        <title>Resolving the Mortierellaceae phylogeny through synthesis of multi-gene phylogenetics and phylogenomics.</title>
        <authorList>
            <person name="Vandepol N."/>
            <person name="Liber J."/>
            <person name="Desiro A."/>
            <person name="Na H."/>
            <person name="Kennedy M."/>
            <person name="Barry K."/>
            <person name="Grigoriev I.V."/>
            <person name="Miller A.N."/>
            <person name="O'Donnell K."/>
            <person name="Stajich J.E."/>
            <person name="Bonito G."/>
        </authorList>
    </citation>
    <scope>NUCLEOTIDE SEQUENCE</scope>
    <source>
        <strain evidence="1">NRRL 2769</strain>
    </source>
</reference>
<keyword evidence="2" id="KW-1185">Reference proteome</keyword>
<evidence type="ECO:0000313" key="1">
    <source>
        <dbReference type="EMBL" id="KAG0014880.1"/>
    </source>
</evidence>
<dbReference type="Proteomes" id="UP000703661">
    <property type="component" value="Unassembled WGS sequence"/>
</dbReference>